<dbReference type="Gene3D" id="2.80.10.50">
    <property type="match status" value="1"/>
</dbReference>
<organism evidence="2 3">
    <name type="scientific">Hericium alpestre</name>
    <dbReference type="NCBI Taxonomy" id="135208"/>
    <lineage>
        <taxon>Eukaryota</taxon>
        <taxon>Fungi</taxon>
        <taxon>Dikarya</taxon>
        <taxon>Basidiomycota</taxon>
        <taxon>Agaricomycotina</taxon>
        <taxon>Agaricomycetes</taxon>
        <taxon>Russulales</taxon>
        <taxon>Hericiaceae</taxon>
        <taxon>Hericium</taxon>
    </lineage>
</organism>
<evidence type="ECO:0000259" key="1">
    <source>
        <dbReference type="SMART" id="SM00458"/>
    </source>
</evidence>
<dbReference type="Proteomes" id="UP000298061">
    <property type="component" value="Unassembled WGS sequence"/>
</dbReference>
<gene>
    <name evidence="2" type="ORF">EWM64_g828</name>
</gene>
<dbReference type="AlphaFoldDB" id="A0A4Z0AAA2"/>
<dbReference type="SUPFAM" id="SSF50370">
    <property type="entry name" value="Ricin B-like lectins"/>
    <property type="match status" value="1"/>
</dbReference>
<name>A0A4Z0AAA2_9AGAM</name>
<dbReference type="InterPro" id="IPR035992">
    <property type="entry name" value="Ricin_B-like_lectins"/>
</dbReference>
<dbReference type="PROSITE" id="PS50231">
    <property type="entry name" value="RICIN_B_LECTIN"/>
    <property type="match status" value="1"/>
</dbReference>
<accession>A0A4Z0AAA2</accession>
<protein>
    <recommendedName>
        <fullName evidence="1">Ricin B lectin domain-containing protein</fullName>
    </recommendedName>
</protein>
<dbReference type="InterPro" id="IPR000772">
    <property type="entry name" value="Ricin_B_lectin"/>
</dbReference>
<dbReference type="CDD" id="cd23422">
    <property type="entry name" value="beta-trefoil_Ricin_MPL_CNL"/>
    <property type="match status" value="1"/>
</dbReference>
<sequence>MADIQSGGTYTIRNVKSETALDLSGGDNASIIGFNFHGGGNQQWTFEQQGSGKWVVRSKATGKYLDIDGEPGDGTRVIASDNAREWDIWRDQNDQSTFRFFVPDTKQNIDLSDHGNPEPGTPVTLWGTWEGTNQLWRIQPRKCSLLSTLRQKPYHDAKCEQIG</sequence>
<dbReference type="SMART" id="SM00458">
    <property type="entry name" value="RICIN"/>
    <property type="match status" value="1"/>
</dbReference>
<dbReference type="OrthoDB" id="2131701at2759"/>
<proteinExistence type="predicted"/>
<keyword evidence="3" id="KW-1185">Reference proteome</keyword>
<comment type="caution">
    <text evidence="2">The sequence shown here is derived from an EMBL/GenBank/DDBJ whole genome shotgun (WGS) entry which is preliminary data.</text>
</comment>
<dbReference type="Pfam" id="PF14200">
    <property type="entry name" value="RicinB_lectin_2"/>
    <property type="match status" value="1"/>
</dbReference>
<feature type="domain" description="Ricin B lectin" evidence="1">
    <location>
        <begin position="7"/>
        <end position="139"/>
    </location>
</feature>
<evidence type="ECO:0000313" key="3">
    <source>
        <dbReference type="Proteomes" id="UP000298061"/>
    </source>
</evidence>
<dbReference type="EMBL" id="SFCI01000046">
    <property type="protein sequence ID" value="TFY83184.1"/>
    <property type="molecule type" value="Genomic_DNA"/>
</dbReference>
<reference evidence="2 3" key="1">
    <citation type="submission" date="2019-02" db="EMBL/GenBank/DDBJ databases">
        <title>Genome sequencing of the rare red list fungi Hericium alpestre (H. flagellum).</title>
        <authorList>
            <person name="Buettner E."/>
            <person name="Kellner H."/>
        </authorList>
    </citation>
    <scope>NUCLEOTIDE SEQUENCE [LARGE SCALE GENOMIC DNA]</scope>
    <source>
        <strain evidence="2 3">DSM 108284</strain>
    </source>
</reference>
<evidence type="ECO:0000313" key="2">
    <source>
        <dbReference type="EMBL" id="TFY83184.1"/>
    </source>
</evidence>